<evidence type="ECO:0000256" key="3">
    <source>
        <dbReference type="ARBA" id="ARBA00022840"/>
    </source>
</evidence>
<comment type="similarity">
    <text evidence="5">Belongs to the glutamate--cysteine ligase type 2 family. YbdK subfamily.</text>
</comment>
<keyword evidence="8" id="KW-1185">Reference proteome</keyword>
<proteinExistence type="inferred from homology"/>
<evidence type="ECO:0000256" key="1">
    <source>
        <dbReference type="ARBA" id="ARBA00022598"/>
    </source>
</evidence>
<evidence type="ECO:0000256" key="5">
    <source>
        <dbReference type="HAMAP-Rule" id="MF_01609"/>
    </source>
</evidence>
<dbReference type="Gene3D" id="3.30.590.20">
    <property type="match status" value="1"/>
</dbReference>
<comment type="caution">
    <text evidence="7">The sequence shown here is derived from an EMBL/GenBank/DDBJ whole genome shotgun (WGS) entry which is preliminary data.</text>
</comment>
<accession>A0ABP5IMV6</accession>
<comment type="catalytic activity">
    <reaction evidence="4 5">
        <text>L-cysteine + L-glutamate + ATP = gamma-L-glutamyl-L-cysteine + ADP + phosphate + H(+)</text>
        <dbReference type="Rhea" id="RHEA:13285"/>
        <dbReference type="ChEBI" id="CHEBI:15378"/>
        <dbReference type="ChEBI" id="CHEBI:29985"/>
        <dbReference type="ChEBI" id="CHEBI:30616"/>
        <dbReference type="ChEBI" id="CHEBI:35235"/>
        <dbReference type="ChEBI" id="CHEBI:43474"/>
        <dbReference type="ChEBI" id="CHEBI:58173"/>
        <dbReference type="ChEBI" id="CHEBI:456216"/>
        <dbReference type="EC" id="6.3.2.2"/>
    </reaction>
</comment>
<dbReference type="InterPro" id="IPR014746">
    <property type="entry name" value="Gln_synth/guanido_kin_cat_dom"/>
</dbReference>
<dbReference type="InterPro" id="IPR050141">
    <property type="entry name" value="GCL_type2/YbdK_subfam"/>
</dbReference>
<evidence type="ECO:0000313" key="7">
    <source>
        <dbReference type="EMBL" id="GAA2101635.1"/>
    </source>
</evidence>
<evidence type="ECO:0000256" key="4">
    <source>
        <dbReference type="ARBA" id="ARBA00048819"/>
    </source>
</evidence>
<organism evidence="7 8">
    <name type="scientific">Streptomyces albiaxialis</name>
    <dbReference type="NCBI Taxonomy" id="329523"/>
    <lineage>
        <taxon>Bacteria</taxon>
        <taxon>Bacillati</taxon>
        <taxon>Actinomycetota</taxon>
        <taxon>Actinomycetes</taxon>
        <taxon>Kitasatosporales</taxon>
        <taxon>Streptomycetaceae</taxon>
        <taxon>Streptomyces</taxon>
    </lineage>
</organism>
<dbReference type="InterPro" id="IPR006336">
    <property type="entry name" value="GCS2"/>
</dbReference>
<dbReference type="EMBL" id="BAAAPE010000028">
    <property type="protein sequence ID" value="GAA2101635.1"/>
    <property type="molecule type" value="Genomic_DNA"/>
</dbReference>
<dbReference type="GO" id="GO:0016874">
    <property type="term" value="F:ligase activity"/>
    <property type="evidence" value="ECO:0007669"/>
    <property type="project" value="UniProtKB-KW"/>
</dbReference>
<dbReference type="EC" id="6.3.2.2" evidence="5"/>
<feature type="region of interest" description="Disordered" evidence="6">
    <location>
        <begin position="1"/>
        <end position="26"/>
    </location>
</feature>
<evidence type="ECO:0000256" key="6">
    <source>
        <dbReference type="SAM" id="MobiDB-lite"/>
    </source>
</evidence>
<dbReference type="NCBIfam" id="TIGR02050">
    <property type="entry name" value="gshA_cyan_rel"/>
    <property type="match status" value="1"/>
</dbReference>
<sequence length="401" mass="42956">MSAWTHDGEAERGAAEGTSGPADGRRAVVTGPTVGLEEEYLLVDPVTRRVEPRGQDVAAMAASDGLGDRAVPELTRYQVEARTVPHTAVRELGEEVRDLRVGVARAAARRGLCIVSSGSPVLGQTVPPPISEGARYARSVATFRALDDEQTACGCHIHVGIPDPARALRVSNHLRCWIPALIALSANSPYWQATDTGYASWRTMTLARWPVAGPPPYLESPAHYEELVGRLVETGALMDRGGVYWDIRPSSHVPTLEFRAPDALATAEEATLLAALVKAMAATALAAVAAGEPAPRPQQELLRAACWRAARDGLSGQSVDLPASRLVPTAVRLDRLLNWVAPALRAHGDLDLVCGAWTRLRLGGNGADRQRAAYRRGTRLPGVVDHLIEAATPANRRVDEH</sequence>
<reference evidence="8" key="1">
    <citation type="journal article" date="2019" name="Int. J. Syst. Evol. Microbiol.">
        <title>The Global Catalogue of Microorganisms (GCM) 10K type strain sequencing project: providing services to taxonomists for standard genome sequencing and annotation.</title>
        <authorList>
            <consortium name="The Broad Institute Genomics Platform"/>
            <consortium name="The Broad Institute Genome Sequencing Center for Infectious Disease"/>
            <person name="Wu L."/>
            <person name="Ma J."/>
        </authorList>
    </citation>
    <scope>NUCLEOTIDE SEQUENCE [LARGE SCALE GENOMIC DNA]</scope>
    <source>
        <strain evidence="8">JCM 15478</strain>
    </source>
</reference>
<dbReference type="NCBIfam" id="NF010041">
    <property type="entry name" value="PRK13517.1-1"/>
    <property type="match status" value="1"/>
</dbReference>
<dbReference type="PANTHER" id="PTHR36510">
    <property type="entry name" value="GLUTAMATE--CYSTEINE LIGASE 2-RELATED"/>
    <property type="match status" value="1"/>
</dbReference>
<comment type="function">
    <text evidence="5">ATP-dependent carboxylate-amine ligase which exhibits weak glutamate--cysteine ligase activity.</text>
</comment>
<dbReference type="Proteomes" id="UP001500016">
    <property type="component" value="Unassembled WGS sequence"/>
</dbReference>
<evidence type="ECO:0000256" key="2">
    <source>
        <dbReference type="ARBA" id="ARBA00022741"/>
    </source>
</evidence>
<protein>
    <recommendedName>
        <fullName evidence="5">Putative glutamate--cysteine ligase 2</fullName>
        <ecNumber evidence="5">6.3.2.2</ecNumber>
    </recommendedName>
    <alternativeName>
        <fullName evidence="5">Gamma-glutamylcysteine synthetase 2</fullName>
        <shortName evidence="5">GCS 2</shortName>
        <shortName evidence="5">Gamma-GCS 2</shortName>
    </alternativeName>
</protein>
<dbReference type="PANTHER" id="PTHR36510:SF1">
    <property type="entry name" value="GLUTAMATE--CYSTEINE LIGASE 2-RELATED"/>
    <property type="match status" value="1"/>
</dbReference>
<keyword evidence="1 5" id="KW-0436">Ligase</keyword>
<dbReference type="Pfam" id="PF04107">
    <property type="entry name" value="GCS2"/>
    <property type="match status" value="1"/>
</dbReference>
<evidence type="ECO:0000313" key="8">
    <source>
        <dbReference type="Proteomes" id="UP001500016"/>
    </source>
</evidence>
<feature type="compositionally biased region" description="Basic and acidic residues" evidence="6">
    <location>
        <begin position="1"/>
        <end position="14"/>
    </location>
</feature>
<dbReference type="HAMAP" id="MF_01609">
    <property type="entry name" value="Glu_cys_ligase_2"/>
    <property type="match status" value="1"/>
</dbReference>
<dbReference type="InterPro" id="IPR011793">
    <property type="entry name" value="YbdK"/>
</dbReference>
<name>A0ABP5IMV6_9ACTN</name>
<keyword evidence="2 5" id="KW-0547">Nucleotide-binding</keyword>
<keyword evidence="3 5" id="KW-0067">ATP-binding</keyword>
<dbReference type="SUPFAM" id="SSF55931">
    <property type="entry name" value="Glutamine synthetase/guanido kinase"/>
    <property type="match status" value="1"/>
</dbReference>
<gene>
    <name evidence="7" type="ORF">GCM10009801_75020</name>
</gene>